<name>A0A3A8R157_9BACT</name>
<sequence length="167" mass="17726">MTTSRFVLALAVSALLPAVLIALAAGAYSSWPGFSPAVFGLVMFSVTCATFPIALVMLILRTEAPNSTYLKEPLQHVELTGDGVKVLDATGALLGDSSRGTLRVARTNMWHGKTLAGAVVLEYAAGATCLMGHVLIGAWPGLKAIQGARYEHRIDDSLMDELLRRAE</sequence>
<feature type="transmembrane region" description="Helical" evidence="1">
    <location>
        <begin position="34"/>
        <end position="60"/>
    </location>
</feature>
<dbReference type="Proteomes" id="UP000267003">
    <property type="component" value="Unassembled WGS sequence"/>
</dbReference>
<evidence type="ECO:0000313" key="3">
    <source>
        <dbReference type="Proteomes" id="UP000267003"/>
    </source>
</evidence>
<accession>A0A3A8R157</accession>
<evidence type="ECO:0000313" key="2">
    <source>
        <dbReference type="EMBL" id="RKH74769.1"/>
    </source>
</evidence>
<comment type="caution">
    <text evidence="2">The sequence shown here is derived from an EMBL/GenBank/DDBJ whole genome shotgun (WGS) entry which is preliminary data.</text>
</comment>
<gene>
    <name evidence="2" type="ORF">D7W81_00125</name>
</gene>
<keyword evidence="3" id="KW-1185">Reference proteome</keyword>
<proteinExistence type="predicted"/>
<keyword evidence="1" id="KW-0472">Membrane</keyword>
<dbReference type="EMBL" id="RAWK01000001">
    <property type="protein sequence ID" value="RKH74769.1"/>
    <property type="molecule type" value="Genomic_DNA"/>
</dbReference>
<organism evidence="2 3">
    <name type="scientific">Corallococcus aberystwythensis</name>
    <dbReference type="NCBI Taxonomy" id="2316722"/>
    <lineage>
        <taxon>Bacteria</taxon>
        <taxon>Pseudomonadati</taxon>
        <taxon>Myxococcota</taxon>
        <taxon>Myxococcia</taxon>
        <taxon>Myxococcales</taxon>
        <taxon>Cystobacterineae</taxon>
        <taxon>Myxococcaceae</taxon>
        <taxon>Corallococcus</taxon>
    </lineage>
</organism>
<keyword evidence="1" id="KW-0812">Transmembrane</keyword>
<protein>
    <submittedName>
        <fullName evidence="2">Uncharacterized protein</fullName>
    </submittedName>
</protein>
<reference evidence="3" key="1">
    <citation type="submission" date="2018-09" db="EMBL/GenBank/DDBJ databases">
        <authorList>
            <person name="Livingstone P.G."/>
            <person name="Whitworth D.E."/>
        </authorList>
    </citation>
    <scope>NUCLEOTIDE SEQUENCE [LARGE SCALE GENOMIC DNA]</scope>
    <source>
        <strain evidence="3">AB050A</strain>
    </source>
</reference>
<dbReference type="AlphaFoldDB" id="A0A3A8R157"/>
<evidence type="ECO:0000256" key="1">
    <source>
        <dbReference type="SAM" id="Phobius"/>
    </source>
</evidence>
<keyword evidence="1" id="KW-1133">Transmembrane helix</keyword>